<comment type="caution">
    <text evidence="1">The sequence shown here is derived from an EMBL/GenBank/DDBJ whole genome shotgun (WGS) entry which is preliminary data.</text>
</comment>
<reference evidence="1" key="1">
    <citation type="submission" date="2021-01" db="EMBL/GenBank/DDBJ databases">
        <title>Adiantum capillus-veneris genome.</title>
        <authorList>
            <person name="Fang Y."/>
            <person name="Liao Q."/>
        </authorList>
    </citation>
    <scope>NUCLEOTIDE SEQUENCE</scope>
    <source>
        <strain evidence="1">H3</strain>
        <tissue evidence="1">Leaf</tissue>
    </source>
</reference>
<dbReference type="Proteomes" id="UP000886520">
    <property type="component" value="Chromosome 8"/>
</dbReference>
<organism evidence="1 2">
    <name type="scientific">Adiantum capillus-veneris</name>
    <name type="common">Maidenhair fern</name>
    <dbReference type="NCBI Taxonomy" id="13818"/>
    <lineage>
        <taxon>Eukaryota</taxon>
        <taxon>Viridiplantae</taxon>
        <taxon>Streptophyta</taxon>
        <taxon>Embryophyta</taxon>
        <taxon>Tracheophyta</taxon>
        <taxon>Polypodiopsida</taxon>
        <taxon>Polypodiidae</taxon>
        <taxon>Polypodiales</taxon>
        <taxon>Pteridineae</taxon>
        <taxon>Pteridaceae</taxon>
        <taxon>Vittarioideae</taxon>
        <taxon>Adiantum</taxon>
    </lineage>
</organism>
<accession>A0A9D4ZHP9</accession>
<keyword evidence="2" id="KW-1185">Reference proteome</keyword>
<name>A0A9D4ZHP9_ADICA</name>
<evidence type="ECO:0000313" key="1">
    <source>
        <dbReference type="EMBL" id="KAI5075998.1"/>
    </source>
</evidence>
<protein>
    <submittedName>
        <fullName evidence="1">Uncharacterized protein</fullName>
    </submittedName>
</protein>
<sequence>MIMRMEGLQDLDAPNCFWMHAELLLNGLSLNKVMNKHKWIVLVSVVAHWFSEDVVKRPVYSKVVVF</sequence>
<dbReference type="EMBL" id="JABFUD020000008">
    <property type="protein sequence ID" value="KAI5075998.1"/>
    <property type="molecule type" value="Genomic_DNA"/>
</dbReference>
<proteinExistence type="predicted"/>
<dbReference type="AlphaFoldDB" id="A0A9D4ZHP9"/>
<gene>
    <name evidence="1" type="ORF">GOP47_0008063</name>
</gene>
<evidence type="ECO:0000313" key="2">
    <source>
        <dbReference type="Proteomes" id="UP000886520"/>
    </source>
</evidence>